<sequence length="180" mass="20685">MVAVAPNLFMGPAQLRYRRIETPIEQVVTIKEIEYFPIKKSYVQKEAIPDIDGFVFSCPDYGFITLASNLLFKKLETEEIFDLEEYPVAQIVKDFKVGVGKLEVRTVKVLRFSKCKNAFDPMKMFLLDEDEQICTQEVETRQPKYPQTIPSTLLFGKSEEFGFVFVGITSKTKDGVFIDQ</sequence>
<name>A0AC34FNX3_9BILA</name>
<proteinExistence type="predicted"/>
<evidence type="ECO:0000313" key="1">
    <source>
        <dbReference type="Proteomes" id="UP000887579"/>
    </source>
</evidence>
<organism evidence="1 2">
    <name type="scientific">Panagrolaimus sp. ES5</name>
    <dbReference type="NCBI Taxonomy" id="591445"/>
    <lineage>
        <taxon>Eukaryota</taxon>
        <taxon>Metazoa</taxon>
        <taxon>Ecdysozoa</taxon>
        <taxon>Nematoda</taxon>
        <taxon>Chromadorea</taxon>
        <taxon>Rhabditida</taxon>
        <taxon>Tylenchina</taxon>
        <taxon>Panagrolaimomorpha</taxon>
        <taxon>Panagrolaimoidea</taxon>
        <taxon>Panagrolaimidae</taxon>
        <taxon>Panagrolaimus</taxon>
    </lineage>
</organism>
<evidence type="ECO:0000313" key="2">
    <source>
        <dbReference type="WBParaSite" id="ES5_v2.g18790.t1"/>
    </source>
</evidence>
<protein>
    <submittedName>
        <fullName evidence="2">Uncharacterized protein</fullName>
    </submittedName>
</protein>
<reference evidence="2" key="1">
    <citation type="submission" date="2022-11" db="UniProtKB">
        <authorList>
            <consortium name="WormBaseParasite"/>
        </authorList>
    </citation>
    <scope>IDENTIFICATION</scope>
</reference>
<dbReference type="Proteomes" id="UP000887579">
    <property type="component" value="Unplaced"/>
</dbReference>
<dbReference type="WBParaSite" id="ES5_v2.g18790.t1">
    <property type="protein sequence ID" value="ES5_v2.g18790.t1"/>
    <property type="gene ID" value="ES5_v2.g18790"/>
</dbReference>
<accession>A0AC34FNX3</accession>